<proteinExistence type="predicted"/>
<sequence>MEQDTRWLQRLSNFKKALKQLTSAVELSRSRELSDLEKQGMIQAFEYTYELGWNLIRDYFRWQGNTNIAGSRDAIREAFANGLVEDGENWMRMLKDRNRTSHTYNEETAQEILNNIIQHYHSLFIALEIKMDDEAAKNDLTSL</sequence>
<evidence type="ECO:0000313" key="1">
    <source>
        <dbReference type="EMBL" id="SFJ21028.1"/>
    </source>
</evidence>
<dbReference type="RefSeq" id="WP_227663696.1">
    <property type="nucleotide sequence ID" value="NZ_BMYN01000022.1"/>
</dbReference>
<dbReference type="Pfam" id="PF08780">
    <property type="entry name" value="NTase_sub_bind"/>
    <property type="match status" value="1"/>
</dbReference>
<gene>
    <name evidence="1" type="ORF">SAMN05216429_101200</name>
</gene>
<dbReference type="AlphaFoldDB" id="A0A1I3PHL8"/>
<keyword evidence="2" id="KW-1185">Reference proteome</keyword>
<dbReference type="Gene3D" id="1.20.120.330">
    <property type="entry name" value="Nucleotidyltransferases domain 2"/>
    <property type="match status" value="1"/>
</dbReference>
<dbReference type="EMBL" id="FOSC01000001">
    <property type="protein sequence ID" value="SFJ21028.1"/>
    <property type="molecule type" value="Genomic_DNA"/>
</dbReference>
<dbReference type="InterPro" id="IPR010235">
    <property type="entry name" value="HepT"/>
</dbReference>
<reference evidence="1 2" key="1">
    <citation type="submission" date="2016-10" db="EMBL/GenBank/DDBJ databases">
        <authorList>
            <person name="de Groot N.N."/>
        </authorList>
    </citation>
    <scope>NUCLEOTIDE SEQUENCE [LARGE SCALE GENOMIC DNA]</scope>
    <source>
        <strain evidence="1 2">IBRC-M 10445</strain>
    </source>
</reference>
<organism evidence="1 2">
    <name type="scientific">Marinobacter persicus</name>
    <dbReference type="NCBI Taxonomy" id="930118"/>
    <lineage>
        <taxon>Bacteria</taxon>
        <taxon>Pseudomonadati</taxon>
        <taxon>Pseudomonadota</taxon>
        <taxon>Gammaproteobacteria</taxon>
        <taxon>Pseudomonadales</taxon>
        <taxon>Marinobacteraceae</taxon>
        <taxon>Marinobacter</taxon>
    </lineage>
</organism>
<dbReference type="SUPFAM" id="SSF81593">
    <property type="entry name" value="Nucleotidyltransferase substrate binding subunit/domain"/>
    <property type="match status" value="1"/>
</dbReference>
<evidence type="ECO:0000313" key="2">
    <source>
        <dbReference type="Proteomes" id="UP000199445"/>
    </source>
</evidence>
<keyword evidence="1" id="KW-0808">Transferase</keyword>
<accession>A0A1I3PHL8</accession>
<dbReference type="GO" id="GO:0016740">
    <property type="term" value="F:transferase activity"/>
    <property type="evidence" value="ECO:0007669"/>
    <property type="project" value="UniProtKB-KW"/>
</dbReference>
<dbReference type="NCBIfam" id="TIGR01987">
    <property type="entry name" value="HI0074"/>
    <property type="match status" value="1"/>
</dbReference>
<protein>
    <submittedName>
        <fullName evidence="1">Nucleotidyltransferase substrate binding protein, HI0074 family</fullName>
    </submittedName>
</protein>
<name>A0A1I3PHL8_9GAMM</name>
<dbReference type="Proteomes" id="UP000199445">
    <property type="component" value="Unassembled WGS sequence"/>
</dbReference>